<dbReference type="OrthoDB" id="9809741at2"/>
<evidence type="ECO:0000256" key="5">
    <source>
        <dbReference type="ARBA" id="ARBA00023244"/>
    </source>
</evidence>
<comment type="catalytic activity">
    <reaction evidence="7">
        <text>heme b + 2 H(+) = protoporphyrin IX + Fe(2+)</text>
        <dbReference type="Rhea" id="RHEA:22584"/>
        <dbReference type="ChEBI" id="CHEBI:15378"/>
        <dbReference type="ChEBI" id="CHEBI:29033"/>
        <dbReference type="ChEBI" id="CHEBI:57306"/>
        <dbReference type="ChEBI" id="CHEBI:60344"/>
        <dbReference type="EC" id="4.98.1.1"/>
    </reaction>
</comment>
<dbReference type="RefSeq" id="WP_013446079.1">
    <property type="nucleotide sequence ID" value="NC_014734.1"/>
</dbReference>
<comment type="function">
    <text evidence="7">Catalyzes the ferrous insertion into protoporphyrin IX.</text>
</comment>
<dbReference type="KEGG" id="ppn:Palpr_2578"/>
<dbReference type="PANTHER" id="PTHR11108">
    <property type="entry name" value="FERROCHELATASE"/>
    <property type="match status" value="1"/>
</dbReference>
<keyword evidence="3 7" id="KW-0350">Heme biosynthesis</keyword>
<dbReference type="InterPro" id="IPR033659">
    <property type="entry name" value="Ferrochelatase_N"/>
</dbReference>
<keyword evidence="2 7" id="KW-0408">Iron</keyword>
<sequence length="308" mass="34675">MKGVLLINMGSPLSRKEMREFLFNMFTDKAILPFPKLPRTMLALMISTLRSPGSWKKYELIGGSKLMQSMQLINDQLSAELGSDYVVTSAYSYSRPSIRQGIETLRAKGITDIKVITMYPHSAFSTTGSVQTDLKSVQQRYPELTIQELGTYGEDEHFIAYWVDIIQKAIDKNGYKKPTLVFSAHSIPQYNVDDGDTYVEEIKTSARLISEKLGVAHRVAFQSKIGRIKWVDPDTKDCLKAMKAEGIDEIMLVPISFTNENLETAYDQGCEIVPYGKNELGFQYICRVEIPASHPELIAILKNLLAKA</sequence>
<protein>
    <recommendedName>
        <fullName evidence="7">Ferrochelatase</fullName>
        <ecNumber evidence="7">4.98.1.1</ecNumber>
    </recommendedName>
</protein>
<accession>E4T7L6</accession>
<dbReference type="Proteomes" id="UP000008718">
    <property type="component" value="Chromosome"/>
</dbReference>
<organism evidence="8 9">
    <name type="scientific">Paludibacter propionicigenes (strain DSM 17365 / JCM 13257 / WB4)</name>
    <dbReference type="NCBI Taxonomy" id="694427"/>
    <lineage>
        <taxon>Bacteria</taxon>
        <taxon>Pseudomonadati</taxon>
        <taxon>Bacteroidota</taxon>
        <taxon>Bacteroidia</taxon>
        <taxon>Bacteroidales</taxon>
        <taxon>Paludibacteraceae</taxon>
        <taxon>Paludibacter</taxon>
    </lineage>
</organism>
<dbReference type="Pfam" id="PF00762">
    <property type="entry name" value="Ferrochelatase"/>
    <property type="match status" value="1"/>
</dbReference>
<comment type="similarity">
    <text evidence="1 7">Belongs to the ferrochelatase family.</text>
</comment>
<evidence type="ECO:0000256" key="7">
    <source>
        <dbReference type="RuleBase" id="RU000607"/>
    </source>
</evidence>
<comment type="catalytic activity">
    <reaction evidence="6">
        <text>Fe-coproporphyrin III + 2 H(+) = coproporphyrin III + Fe(2+)</text>
        <dbReference type="Rhea" id="RHEA:49572"/>
        <dbReference type="ChEBI" id="CHEBI:15378"/>
        <dbReference type="ChEBI" id="CHEBI:29033"/>
        <dbReference type="ChEBI" id="CHEBI:68438"/>
        <dbReference type="ChEBI" id="CHEBI:131725"/>
        <dbReference type="EC" id="4.99.1.9"/>
    </reaction>
    <physiologicalReaction direction="right-to-left" evidence="6">
        <dbReference type="Rhea" id="RHEA:49574"/>
    </physiologicalReaction>
</comment>
<dbReference type="UniPathway" id="UPA00252">
    <property type="reaction ID" value="UER00325"/>
</dbReference>
<dbReference type="GO" id="GO:0006783">
    <property type="term" value="P:heme biosynthetic process"/>
    <property type="evidence" value="ECO:0007669"/>
    <property type="project" value="UniProtKB-UniRule"/>
</dbReference>
<dbReference type="CDD" id="cd03411">
    <property type="entry name" value="Ferrochelatase_N"/>
    <property type="match status" value="1"/>
</dbReference>
<comment type="subcellular location">
    <subcellularLocation>
        <location evidence="7">Cytoplasm</location>
    </subcellularLocation>
</comment>
<reference evidence="8 9" key="2">
    <citation type="journal article" date="2011" name="Stand. Genomic Sci.">
        <title>Complete genome sequence of Paludibacter propionicigenes type strain (WB4).</title>
        <authorList>
            <person name="Gronow S."/>
            <person name="Munk C."/>
            <person name="Lapidus A."/>
            <person name="Nolan M."/>
            <person name="Lucas S."/>
            <person name="Hammon N."/>
            <person name="Deshpande S."/>
            <person name="Cheng J.F."/>
            <person name="Tapia R."/>
            <person name="Han C."/>
            <person name="Goodwin L."/>
            <person name="Pitluck S."/>
            <person name="Liolios K."/>
            <person name="Ivanova N."/>
            <person name="Mavromatis K."/>
            <person name="Mikhailova N."/>
            <person name="Pati A."/>
            <person name="Chen A."/>
            <person name="Palaniappan K."/>
            <person name="Land M."/>
            <person name="Hauser L."/>
            <person name="Chang Y.J."/>
            <person name="Jeffries C.D."/>
            <person name="Brambilla E."/>
            <person name="Rohde M."/>
            <person name="Goker M."/>
            <person name="Detter J.C."/>
            <person name="Woyke T."/>
            <person name="Bristow J."/>
            <person name="Eisen J.A."/>
            <person name="Markowitz V."/>
            <person name="Hugenholtz P."/>
            <person name="Kyrpides N.C."/>
            <person name="Klenk H.P."/>
        </authorList>
    </citation>
    <scope>NUCLEOTIDE SEQUENCE [LARGE SCALE GENOMIC DNA]</scope>
    <source>
        <strain evidence="9">DSM 17365 / JCM 13257 / WB4</strain>
    </source>
</reference>
<dbReference type="PANTHER" id="PTHR11108:SF1">
    <property type="entry name" value="FERROCHELATASE, MITOCHONDRIAL"/>
    <property type="match status" value="1"/>
</dbReference>
<dbReference type="SUPFAM" id="SSF53800">
    <property type="entry name" value="Chelatase"/>
    <property type="match status" value="1"/>
</dbReference>
<comment type="pathway">
    <text evidence="7">Porphyrin-containing compound metabolism; protoheme biosynthesis; protoheme from protoporphyrin-IX: step 1/1.</text>
</comment>
<evidence type="ECO:0000256" key="2">
    <source>
        <dbReference type="ARBA" id="ARBA00023004"/>
    </source>
</evidence>
<dbReference type="PROSITE" id="PS00534">
    <property type="entry name" value="FERROCHELATASE"/>
    <property type="match status" value="1"/>
</dbReference>
<dbReference type="InterPro" id="IPR033644">
    <property type="entry name" value="Ferrochelatase_C"/>
</dbReference>
<dbReference type="EMBL" id="CP002345">
    <property type="protein sequence ID" value="ADQ80710.1"/>
    <property type="molecule type" value="Genomic_DNA"/>
</dbReference>
<evidence type="ECO:0000313" key="8">
    <source>
        <dbReference type="EMBL" id="ADQ80710.1"/>
    </source>
</evidence>
<dbReference type="EC" id="4.98.1.1" evidence="7"/>
<keyword evidence="7" id="KW-0963">Cytoplasm</keyword>
<keyword evidence="4 7" id="KW-0456">Lyase</keyword>
<reference key="1">
    <citation type="submission" date="2010-11" db="EMBL/GenBank/DDBJ databases">
        <title>The complete genome of Paludibacter propionicigenes DSM 17365.</title>
        <authorList>
            <consortium name="US DOE Joint Genome Institute (JGI-PGF)"/>
            <person name="Lucas S."/>
            <person name="Copeland A."/>
            <person name="Lapidus A."/>
            <person name="Bruce D."/>
            <person name="Goodwin L."/>
            <person name="Pitluck S."/>
            <person name="Kyrpides N."/>
            <person name="Mavromatis K."/>
            <person name="Ivanova N."/>
            <person name="Munk A.C."/>
            <person name="Brettin T."/>
            <person name="Detter J.C."/>
            <person name="Han C."/>
            <person name="Tapia R."/>
            <person name="Land M."/>
            <person name="Hauser L."/>
            <person name="Markowitz V."/>
            <person name="Cheng J.-F."/>
            <person name="Hugenholtz P."/>
            <person name="Woyke T."/>
            <person name="Wu D."/>
            <person name="Gronow S."/>
            <person name="Wellnitz S."/>
            <person name="Brambilla E."/>
            <person name="Klenk H.-P."/>
            <person name="Eisen J.A."/>
        </authorList>
    </citation>
    <scope>NUCLEOTIDE SEQUENCE</scope>
    <source>
        <strain>WB4</strain>
    </source>
</reference>
<dbReference type="CDD" id="cd00419">
    <property type="entry name" value="Ferrochelatase_C"/>
    <property type="match status" value="1"/>
</dbReference>
<evidence type="ECO:0000256" key="6">
    <source>
        <dbReference type="ARBA" id="ARBA00024536"/>
    </source>
</evidence>
<dbReference type="AlphaFoldDB" id="E4T7L6"/>
<gene>
    <name evidence="8" type="ordered locus">Palpr_2578</name>
</gene>
<dbReference type="NCBIfam" id="TIGR00109">
    <property type="entry name" value="hemH"/>
    <property type="match status" value="1"/>
</dbReference>
<dbReference type="HOGENOM" id="CLU_018884_4_1_10"/>
<evidence type="ECO:0000256" key="4">
    <source>
        <dbReference type="ARBA" id="ARBA00023239"/>
    </source>
</evidence>
<dbReference type="Gene3D" id="3.40.50.1400">
    <property type="match status" value="2"/>
</dbReference>
<evidence type="ECO:0000256" key="1">
    <source>
        <dbReference type="ARBA" id="ARBA00007718"/>
    </source>
</evidence>
<keyword evidence="9" id="KW-1185">Reference proteome</keyword>
<keyword evidence="5 7" id="KW-0627">Porphyrin biosynthesis</keyword>
<proteinExistence type="inferred from homology"/>
<name>E4T7L6_PALPW</name>
<dbReference type="InterPro" id="IPR001015">
    <property type="entry name" value="Ferrochelatase"/>
</dbReference>
<dbReference type="InterPro" id="IPR019772">
    <property type="entry name" value="Ferrochelatase_AS"/>
</dbReference>
<dbReference type="eggNOG" id="COG0276">
    <property type="taxonomic scope" value="Bacteria"/>
</dbReference>
<dbReference type="STRING" id="694427.Palpr_2578"/>
<evidence type="ECO:0000313" key="9">
    <source>
        <dbReference type="Proteomes" id="UP000008718"/>
    </source>
</evidence>
<dbReference type="GO" id="GO:0004325">
    <property type="term" value="F:ferrochelatase activity"/>
    <property type="evidence" value="ECO:0007669"/>
    <property type="project" value="UniProtKB-UniRule"/>
</dbReference>
<dbReference type="GO" id="GO:0005737">
    <property type="term" value="C:cytoplasm"/>
    <property type="evidence" value="ECO:0007669"/>
    <property type="project" value="UniProtKB-SubCell"/>
</dbReference>
<evidence type="ECO:0000256" key="3">
    <source>
        <dbReference type="ARBA" id="ARBA00023133"/>
    </source>
</evidence>